<sequence length="271" mass="30094">MTELNKNDWIIEADKSIKDVLANALRTDKNGSWDENQITTNALNAIGSLGKQLKWKSQNQSTVWESYKQKGKAETASGDVLFFIKVILSNEVTIEGVIYYEAKKMYLNERQEPTGYSAFDFNQLGRIVHHSWGSNILLYDVSLTSSANGGDPEHSVGSFALPAAFVYSLLKGTSRFTSNQSKELPGLGKPWANFLADNFSGFGLDYHPAVVGYAKEYISQKHPLLPANIVIATTSKAPEIEPELDRRFIIPNLYIPSGEDADGEVIRHTDD</sequence>
<name>A0A899NGI1_PROST</name>
<keyword evidence="1" id="KW-0614">Plasmid</keyword>
<protein>
    <submittedName>
        <fullName evidence="1">Uncharacterized protein</fullName>
    </submittedName>
</protein>
<evidence type="ECO:0000313" key="1">
    <source>
        <dbReference type="EMBL" id="QSM62586.1"/>
    </source>
</evidence>
<dbReference type="RefSeq" id="WP_042847303.1">
    <property type="nucleotide sequence ID" value="NZ_CP095444.1"/>
</dbReference>
<proteinExistence type="predicted"/>
<accession>A0A899NGI1</accession>
<dbReference type="EMBL" id="MT813046">
    <property type="protein sequence ID" value="QSM62586.1"/>
    <property type="molecule type" value="Genomic_DNA"/>
</dbReference>
<gene>
    <name evidence="1" type="ORF">EKPLLCFL_00351</name>
</gene>
<organism evidence="1">
    <name type="scientific">Providencia stuartii</name>
    <dbReference type="NCBI Taxonomy" id="588"/>
    <lineage>
        <taxon>Bacteria</taxon>
        <taxon>Pseudomonadati</taxon>
        <taxon>Pseudomonadota</taxon>
        <taxon>Gammaproteobacteria</taxon>
        <taxon>Enterobacterales</taxon>
        <taxon>Morganellaceae</taxon>
        <taxon>Providencia</taxon>
    </lineage>
</organism>
<dbReference type="AlphaFoldDB" id="A0A899NGI1"/>
<reference evidence="1" key="1">
    <citation type="submission" date="2020-07" db="EMBL/GenBank/DDBJ databases">
        <title>Persistence and transmission of plasmid-borne blaNDM genes carried by diverse species of Enterobacterium in a Chinese goose farm.</title>
        <authorList>
            <person name="Fang L.-X."/>
            <person name="Cen D.-J."/>
        </authorList>
    </citation>
    <scope>NUCLEOTIDE SEQUENCE</scope>
    <source>
        <strain evidence="1">M2</strain>
        <plasmid evidence="1">pM2-1</plasmid>
    </source>
</reference>
<geneLocation type="plasmid" evidence="1">
    <name>pM2-1</name>
</geneLocation>